<dbReference type="InterPro" id="IPR008962">
    <property type="entry name" value="PapD-like_sf"/>
</dbReference>
<gene>
    <name evidence="2" type="ORF">HKX02_11445</name>
</gene>
<evidence type="ECO:0000313" key="2">
    <source>
        <dbReference type="EMBL" id="NNU60871.1"/>
    </source>
</evidence>
<dbReference type="InterPro" id="IPR013783">
    <property type="entry name" value="Ig-like_fold"/>
</dbReference>
<dbReference type="Gene3D" id="2.60.40.10">
    <property type="entry name" value="Immunoglobulins"/>
    <property type="match status" value="1"/>
</dbReference>
<dbReference type="Proteomes" id="UP000574931">
    <property type="component" value="Unassembled WGS sequence"/>
</dbReference>
<keyword evidence="3" id="KW-1185">Reference proteome</keyword>
<proteinExistence type="predicted"/>
<accession>A0A849KH46</accession>
<organism evidence="2 3">
    <name type="scientific">Ochrobactrum soli</name>
    <dbReference type="NCBI Taxonomy" id="2448455"/>
    <lineage>
        <taxon>Bacteria</taxon>
        <taxon>Pseudomonadati</taxon>
        <taxon>Pseudomonadota</taxon>
        <taxon>Alphaproteobacteria</taxon>
        <taxon>Hyphomicrobiales</taxon>
        <taxon>Brucellaceae</taxon>
        <taxon>Brucella/Ochrobactrum group</taxon>
        <taxon>Ochrobactrum</taxon>
    </lineage>
</organism>
<comment type="caution">
    <text evidence="2">The sequence shown here is derived from an EMBL/GenBank/DDBJ whole genome shotgun (WGS) entry which is preliminary data.</text>
</comment>
<dbReference type="GO" id="GO:0071555">
    <property type="term" value="P:cell wall organization"/>
    <property type="evidence" value="ECO:0007669"/>
    <property type="project" value="InterPro"/>
</dbReference>
<evidence type="ECO:0000259" key="1">
    <source>
        <dbReference type="Pfam" id="PF00345"/>
    </source>
</evidence>
<dbReference type="RefSeq" id="WP_121539633.1">
    <property type="nucleotide sequence ID" value="NZ_JABFCY010000006.1"/>
</dbReference>
<dbReference type="AlphaFoldDB" id="A0A849KH46"/>
<dbReference type="SUPFAM" id="SSF49354">
    <property type="entry name" value="PapD-like"/>
    <property type="match status" value="1"/>
</dbReference>
<name>A0A849KH46_9HYPH</name>
<feature type="domain" description="Pili assembly chaperone N-terminal" evidence="1">
    <location>
        <begin position="3"/>
        <end position="110"/>
    </location>
</feature>
<dbReference type="PANTHER" id="PTHR30251">
    <property type="entry name" value="PILUS ASSEMBLY CHAPERONE"/>
    <property type="match status" value="1"/>
</dbReference>
<reference evidence="2 3" key="1">
    <citation type="submission" date="2020-05" db="EMBL/GenBank/DDBJ databases">
        <title>Draft Genome Sequence of Ochrobactrum soli Isolated from Stable Fly Gut.</title>
        <authorList>
            <person name="Pileggi M.T."/>
            <person name="Vazhakkala L.J."/>
            <person name="Wong C.N."/>
        </authorList>
    </citation>
    <scope>NUCLEOTIDE SEQUENCE [LARGE SCALE GENOMIC DNA]</scope>
    <source>
        <strain evidence="2 3">MTP-C0764</strain>
    </source>
</reference>
<dbReference type="InterPro" id="IPR016147">
    <property type="entry name" value="Pili_assmbl_chaperone_N"/>
</dbReference>
<dbReference type="GO" id="GO:0030288">
    <property type="term" value="C:outer membrane-bounded periplasmic space"/>
    <property type="evidence" value="ECO:0007669"/>
    <property type="project" value="InterPro"/>
</dbReference>
<sequence>MIDLSAQTAASNIRIWNDAKRPINVQARIYRWSQSNGADTYAEATDVVVSPPISQLKPGSENIVRIVRTSKSPVKAEESYRLIVDELPYIAQRRSGTLNLVIRHSIPVFFSQPGTPDANPSWSVQRQSGGYRVTVNNTGNKRLRVFDLALQGAGGRAVAQRKGLVGYVLGQSSASWFIPGTGGSRGGGSLAISAQSEAGPINVQASARGGRSCGFDDCVSNGLHRMSESCGAGIATYVVGDACFRRYPSGASA</sequence>
<protein>
    <submittedName>
        <fullName evidence="2">Molecular chaperone</fullName>
    </submittedName>
</protein>
<dbReference type="Pfam" id="PF00345">
    <property type="entry name" value="PapD_N"/>
    <property type="match status" value="1"/>
</dbReference>
<dbReference type="PANTHER" id="PTHR30251:SF4">
    <property type="entry name" value="SLR1668 PROTEIN"/>
    <property type="match status" value="1"/>
</dbReference>
<dbReference type="EMBL" id="JABFCY010000006">
    <property type="protein sequence ID" value="NNU60871.1"/>
    <property type="molecule type" value="Genomic_DNA"/>
</dbReference>
<evidence type="ECO:0000313" key="3">
    <source>
        <dbReference type="Proteomes" id="UP000574931"/>
    </source>
</evidence>
<dbReference type="InterPro" id="IPR050643">
    <property type="entry name" value="Periplasmic_pilus_chap"/>
</dbReference>